<dbReference type="EMBL" id="FNHW01000001">
    <property type="protein sequence ID" value="SDM77171.1"/>
    <property type="molecule type" value="Genomic_DNA"/>
</dbReference>
<proteinExistence type="predicted"/>
<dbReference type="Pfam" id="PF10673">
    <property type="entry name" value="DUF2487"/>
    <property type="match status" value="1"/>
</dbReference>
<sequence>MKWSSGDITVYQQSKEFVDTAIIPLLPVSFGSHIRTSASMGDYVTLIGEETERQLHGRLFLLPPFTYLMEEDSETLLLRLHSWVKELKDEGLRHVYFLTSDPEWKKREQELGETLLWMPVIPMETMDADYQEEIVKEQVKQLFQVILHKWQES</sequence>
<name>A0A1G9VZ00_9BACL</name>
<dbReference type="STRING" id="459525.SAMN04488137_1860"/>
<dbReference type="InterPro" id="IPR019615">
    <property type="entry name" value="DUF2487"/>
</dbReference>
<evidence type="ECO:0000313" key="1">
    <source>
        <dbReference type="EMBL" id="SDM77171.1"/>
    </source>
</evidence>
<gene>
    <name evidence="1" type="ORF">SAMN04488137_1860</name>
</gene>
<dbReference type="OrthoDB" id="2678750at2"/>
<keyword evidence="2" id="KW-1185">Reference proteome</keyword>
<dbReference type="Proteomes" id="UP000199544">
    <property type="component" value="Unassembled WGS sequence"/>
</dbReference>
<evidence type="ECO:0000313" key="2">
    <source>
        <dbReference type="Proteomes" id="UP000199544"/>
    </source>
</evidence>
<dbReference type="AlphaFoldDB" id="A0A1G9VZ00"/>
<accession>A0A1G9VZ00</accession>
<organism evidence="1 2">
    <name type="scientific">Fictibacillus solisalsi</name>
    <dbReference type="NCBI Taxonomy" id="459525"/>
    <lineage>
        <taxon>Bacteria</taxon>
        <taxon>Bacillati</taxon>
        <taxon>Bacillota</taxon>
        <taxon>Bacilli</taxon>
        <taxon>Bacillales</taxon>
        <taxon>Fictibacillaceae</taxon>
        <taxon>Fictibacillus</taxon>
    </lineage>
</organism>
<dbReference type="RefSeq" id="WP_090234085.1">
    <property type="nucleotide sequence ID" value="NZ_FNHW01000001.1"/>
</dbReference>
<evidence type="ECO:0008006" key="3">
    <source>
        <dbReference type="Google" id="ProtNLM"/>
    </source>
</evidence>
<protein>
    <recommendedName>
        <fullName evidence="3">DUF2487 domain-containing protein</fullName>
    </recommendedName>
</protein>
<reference evidence="2" key="1">
    <citation type="submission" date="2016-10" db="EMBL/GenBank/DDBJ databases">
        <authorList>
            <person name="Varghese N."/>
            <person name="Submissions S."/>
        </authorList>
    </citation>
    <scope>NUCLEOTIDE SEQUENCE [LARGE SCALE GENOMIC DNA]</scope>
    <source>
        <strain evidence="2">CGMCC 1.6854</strain>
    </source>
</reference>